<accession>A0ABX1AVI2</accession>
<dbReference type="InterPro" id="IPR009100">
    <property type="entry name" value="AcylCoA_DH/oxidase_NM_dom_sf"/>
</dbReference>
<comment type="cofactor">
    <cofactor evidence="1">
        <name>FAD</name>
        <dbReference type="ChEBI" id="CHEBI:57692"/>
    </cofactor>
</comment>
<dbReference type="RefSeq" id="WP_167935499.1">
    <property type="nucleotide sequence ID" value="NZ_JAAVJB010000339.1"/>
</dbReference>
<dbReference type="PANTHER" id="PTHR10909">
    <property type="entry name" value="ELECTRON TRANSPORT OXIDOREDUCTASE"/>
    <property type="match status" value="1"/>
</dbReference>
<dbReference type="Proteomes" id="UP000746503">
    <property type="component" value="Unassembled WGS sequence"/>
</dbReference>
<reference evidence="8 9" key="1">
    <citation type="submission" date="2020-03" db="EMBL/GenBank/DDBJ databases">
        <title>Draft genome of Streptomyces sp. ventii, isolated from the Axial Seamount in the Pacific Ocean, and resequencing of the two type strains Streptomyces lonarensis strain NCL 716 and Streptomyces bohaiensis strain 11A07.</title>
        <authorList>
            <person name="Loughran R.M."/>
            <person name="Pfannmuller K.M."/>
            <person name="Wasson B.J."/>
            <person name="Deadmond M.C."/>
            <person name="Paddock B.E."/>
            <person name="Koyack M.J."/>
            <person name="Gallegos D.A."/>
            <person name="Mitchell E.A."/>
            <person name="Ushijima B."/>
            <person name="Saw J.H."/>
            <person name="Mcphail K.L."/>
            <person name="Videau P."/>
        </authorList>
    </citation>
    <scope>NUCLEOTIDE SEQUENCE [LARGE SCALE GENOMIC DNA]</scope>
    <source>
        <strain evidence="9">5675061</strain>
    </source>
</reference>
<dbReference type="InterPro" id="IPR012258">
    <property type="entry name" value="Acyl-CoA_oxidase"/>
</dbReference>
<evidence type="ECO:0000256" key="4">
    <source>
        <dbReference type="ARBA" id="ARBA00022827"/>
    </source>
</evidence>
<keyword evidence="5" id="KW-0560">Oxidoreductase</keyword>
<dbReference type="Gene3D" id="1.20.140.10">
    <property type="entry name" value="Butyryl-CoA Dehydrogenase, subunit A, domain 3"/>
    <property type="match status" value="2"/>
</dbReference>
<organism evidence="8 9">
    <name type="scientific">Streptomyces spiramenti</name>
    <dbReference type="NCBI Taxonomy" id="2720606"/>
    <lineage>
        <taxon>Bacteria</taxon>
        <taxon>Bacillati</taxon>
        <taxon>Actinomycetota</taxon>
        <taxon>Actinomycetes</taxon>
        <taxon>Kitasatosporales</taxon>
        <taxon>Streptomycetaceae</taxon>
        <taxon>Streptomyces</taxon>
    </lineage>
</organism>
<evidence type="ECO:0000313" key="8">
    <source>
        <dbReference type="EMBL" id="NJP69030.1"/>
    </source>
</evidence>
<dbReference type="EMBL" id="JAAVJB010000339">
    <property type="protein sequence ID" value="NJP69030.1"/>
    <property type="molecule type" value="Genomic_DNA"/>
</dbReference>
<dbReference type="Gene3D" id="2.40.110.10">
    <property type="entry name" value="Butyryl-CoA Dehydrogenase, subunit A, domain 2"/>
    <property type="match status" value="1"/>
</dbReference>
<sequence length="614" mass="64749">MLTDGPGRALDRSLADAVLRDGAAPSLHPAWRDAVSGVPFADLPEPGAPHGQAAYDRLRELHRRLPLPAELLAGRPRALAALHEWTGQRDGALATVAGIHYNLFLGSLLDDGVSAPRDLSDYTSLRRIGTFLCTEVGHGNDAPALETLAHHDPVDGTFVLHTPHPNAGKYMPNTGPAGGAKSGVVAARLMTGGSDQGVFLFLAPLTGPDGRALPGVRVDPLPVRAGTPVDHSLTSFDRVTLPASALVQGPHGRILSDGRFASEVGGVRRRFLHSIDRVTTGKLCMSACAVGVARSAVAIAARYGALRTVSGPAAGSRVPLTAYRPHRERLLTATTTAYAMTFLHREVTDRWTGRHPDQEAAARLVAVAKGWLTWRGREVVVESRERCGARGMFPVNDLAAYLADIEGAITAEGDNLAVWSRAGAEMILGHDADAGAVPPRATGDEDPTDPVFLRHALRAAERHWQIVARRDLRSAAGGAAAREGSAEVFRRWNAASAAALELVEAYVVGVAADAFRAAADGADDPGARSLLDRMCALFALRQVEARSGLLITLGALTTRQAAALPALRGDLVDRLAPSLATLVGAFGLPEAHLASLPLLAAPTVPRPLPQQHTR</sequence>
<keyword evidence="3" id="KW-0285">Flavoprotein</keyword>
<dbReference type="Pfam" id="PF01756">
    <property type="entry name" value="ACOX"/>
    <property type="match status" value="1"/>
</dbReference>
<feature type="domain" description="Acyl-CoA oxidase C-alpha1" evidence="7">
    <location>
        <begin position="282"/>
        <end position="420"/>
    </location>
</feature>
<comment type="similarity">
    <text evidence="2">Belongs to the acyl-CoA oxidase family.</text>
</comment>
<proteinExistence type="inferred from homology"/>
<evidence type="ECO:0000259" key="6">
    <source>
        <dbReference type="Pfam" id="PF01756"/>
    </source>
</evidence>
<keyword evidence="4" id="KW-0274">FAD</keyword>
<feature type="domain" description="Acyl-CoA oxidase C-terminal" evidence="6">
    <location>
        <begin position="462"/>
        <end position="595"/>
    </location>
</feature>
<dbReference type="InterPro" id="IPR055060">
    <property type="entry name" value="ACOX_C_alpha1"/>
</dbReference>
<dbReference type="InterPro" id="IPR036250">
    <property type="entry name" value="AcylCo_DH-like_C"/>
</dbReference>
<gene>
    <name evidence="8" type="ORF">HCJ92_22785</name>
</gene>
<name>A0ABX1AVI2_9ACTN</name>
<dbReference type="InterPro" id="IPR002655">
    <property type="entry name" value="Acyl-CoA_oxidase_C"/>
</dbReference>
<evidence type="ECO:0000259" key="7">
    <source>
        <dbReference type="Pfam" id="PF22924"/>
    </source>
</evidence>
<dbReference type="InterPro" id="IPR046373">
    <property type="entry name" value="Acyl-CoA_Oxase/DH_mid-dom_sf"/>
</dbReference>
<dbReference type="SUPFAM" id="SSF47203">
    <property type="entry name" value="Acyl-CoA dehydrogenase C-terminal domain-like"/>
    <property type="match status" value="2"/>
</dbReference>
<evidence type="ECO:0000256" key="2">
    <source>
        <dbReference type="ARBA" id="ARBA00006288"/>
    </source>
</evidence>
<evidence type="ECO:0000256" key="1">
    <source>
        <dbReference type="ARBA" id="ARBA00001974"/>
    </source>
</evidence>
<dbReference type="Pfam" id="PF22924">
    <property type="entry name" value="ACOX_C_alpha1"/>
    <property type="match status" value="1"/>
</dbReference>
<protein>
    <submittedName>
        <fullName evidence="8">Acyl-CoA oxidase</fullName>
    </submittedName>
</protein>
<evidence type="ECO:0000256" key="3">
    <source>
        <dbReference type="ARBA" id="ARBA00022630"/>
    </source>
</evidence>
<dbReference type="SUPFAM" id="SSF56645">
    <property type="entry name" value="Acyl-CoA dehydrogenase NM domain-like"/>
    <property type="match status" value="1"/>
</dbReference>
<comment type="caution">
    <text evidence="8">The sequence shown here is derived from an EMBL/GenBank/DDBJ whole genome shotgun (WGS) entry which is preliminary data.</text>
</comment>
<evidence type="ECO:0000256" key="5">
    <source>
        <dbReference type="ARBA" id="ARBA00023002"/>
    </source>
</evidence>
<evidence type="ECO:0000313" key="9">
    <source>
        <dbReference type="Proteomes" id="UP000746503"/>
    </source>
</evidence>
<keyword evidence="9" id="KW-1185">Reference proteome</keyword>
<dbReference type="PANTHER" id="PTHR10909:SF382">
    <property type="entry name" value="ACYL-COENZYME A OXIDASE"/>
    <property type="match status" value="1"/>
</dbReference>